<evidence type="ECO:0000256" key="6">
    <source>
        <dbReference type="ARBA" id="ARBA00023180"/>
    </source>
</evidence>
<sequence>MASIKTLLLFVTFVCYTIALPYDLDRYKYHFQSVIEPATMADMVLPWGYPLEEHTVETEDGYILTVYRIPYGRNETKSSKPRRALLLQHGVLCSSACWVLSDPDKGLGFVLADAGYDVWMGNSRGNTYSRKHKTLDPEKSSDKKQFWNFSFHEMGYYDLPAVIDYILDHTGQKQVYYVGHSQGTTQFFAMASSKPEYNDKIKVSSHLAPIAFLDHTRGTVRVLCAFSKVLSWIAEHLGIYEVLSNSFILHLLDASVCRQTAITRPICDNILFLIAGYDSQQLNITLVPAIADHCPAGASTKQLIHFGQLATNGEKFRQFDYGSDNQKIYGFNEPPDYDLSKIKSPVVLHYSDNDWLAGTQDVAKLYDSLPEGNKLKREVPFAYFNHLDFMWAIDVRPLLYDPMIEIMAKY</sequence>
<feature type="active site" description="Charge relay system" evidence="8">
    <location>
        <position position="354"/>
    </location>
</feature>
<reference evidence="11 12" key="1">
    <citation type="submission" date="2022-12" db="EMBL/GenBank/DDBJ databases">
        <title>Chromosome-level genome assembly of true bugs.</title>
        <authorList>
            <person name="Ma L."/>
            <person name="Li H."/>
        </authorList>
    </citation>
    <scope>NUCLEOTIDE SEQUENCE [LARGE SCALE GENOMIC DNA]</scope>
    <source>
        <strain evidence="11">Lab_2022b</strain>
    </source>
</reference>
<feature type="domain" description="Partial AB-hydrolase lipase" evidence="10">
    <location>
        <begin position="41"/>
        <end position="101"/>
    </location>
</feature>
<gene>
    <name evidence="11" type="ORF">O3M35_004613</name>
</gene>
<dbReference type="InterPro" id="IPR025483">
    <property type="entry name" value="Lipase_euk"/>
</dbReference>
<dbReference type="InterPro" id="IPR006693">
    <property type="entry name" value="AB_hydrolase_lipase"/>
</dbReference>
<dbReference type="Proteomes" id="UP001461498">
    <property type="component" value="Unassembled WGS sequence"/>
</dbReference>
<protein>
    <recommendedName>
        <fullName evidence="7">Lipase</fullName>
    </recommendedName>
</protein>
<dbReference type="PIRSF" id="PIRSF000862">
    <property type="entry name" value="Steryl_ester_lip"/>
    <property type="match status" value="1"/>
</dbReference>
<dbReference type="EMBL" id="JAPXFL010000015">
    <property type="protein sequence ID" value="KAK9497261.1"/>
    <property type="molecule type" value="Genomic_DNA"/>
</dbReference>
<dbReference type="Gene3D" id="3.40.50.1820">
    <property type="entry name" value="alpha/beta hydrolase"/>
    <property type="match status" value="1"/>
</dbReference>
<dbReference type="SUPFAM" id="SSF53474">
    <property type="entry name" value="alpha/beta-Hydrolases"/>
    <property type="match status" value="1"/>
</dbReference>
<evidence type="ECO:0000256" key="2">
    <source>
        <dbReference type="ARBA" id="ARBA00022729"/>
    </source>
</evidence>
<dbReference type="InterPro" id="IPR029058">
    <property type="entry name" value="AB_hydrolase_fold"/>
</dbReference>
<evidence type="ECO:0000256" key="3">
    <source>
        <dbReference type="ARBA" id="ARBA00022801"/>
    </source>
</evidence>
<evidence type="ECO:0000313" key="11">
    <source>
        <dbReference type="EMBL" id="KAK9497261.1"/>
    </source>
</evidence>
<comment type="caution">
    <text evidence="11">The sequence shown here is derived from an EMBL/GenBank/DDBJ whole genome shotgun (WGS) entry which is preliminary data.</text>
</comment>
<evidence type="ECO:0000256" key="5">
    <source>
        <dbReference type="ARBA" id="ARBA00023098"/>
    </source>
</evidence>
<evidence type="ECO:0000259" key="10">
    <source>
        <dbReference type="Pfam" id="PF04083"/>
    </source>
</evidence>
<organism evidence="11 12">
    <name type="scientific">Rhynocoris fuscipes</name>
    <dbReference type="NCBI Taxonomy" id="488301"/>
    <lineage>
        <taxon>Eukaryota</taxon>
        <taxon>Metazoa</taxon>
        <taxon>Ecdysozoa</taxon>
        <taxon>Arthropoda</taxon>
        <taxon>Hexapoda</taxon>
        <taxon>Insecta</taxon>
        <taxon>Pterygota</taxon>
        <taxon>Neoptera</taxon>
        <taxon>Paraneoptera</taxon>
        <taxon>Hemiptera</taxon>
        <taxon>Heteroptera</taxon>
        <taxon>Panheteroptera</taxon>
        <taxon>Cimicomorpha</taxon>
        <taxon>Reduviidae</taxon>
        <taxon>Harpactorinae</taxon>
        <taxon>Harpactorini</taxon>
        <taxon>Rhynocoris</taxon>
    </lineage>
</organism>
<name>A0AAW1CG21_9HEMI</name>
<evidence type="ECO:0000256" key="9">
    <source>
        <dbReference type="SAM" id="SignalP"/>
    </source>
</evidence>
<evidence type="ECO:0000313" key="12">
    <source>
        <dbReference type="Proteomes" id="UP001461498"/>
    </source>
</evidence>
<feature type="signal peptide" evidence="9">
    <location>
        <begin position="1"/>
        <end position="19"/>
    </location>
</feature>
<comment type="similarity">
    <text evidence="1 7">Belongs to the AB hydrolase superfamily. Lipase family.</text>
</comment>
<evidence type="ECO:0000256" key="1">
    <source>
        <dbReference type="ARBA" id="ARBA00010701"/>
    </source>
</evidence>
<dbReference type="AlphaFoldDB" id="A0AAW1CG21"/>
<dbReference type="GO" id="GO:0016042">
    <property type="term" value="P:lipid catabolic process"/>
    <property type="evidence" value="ECO:0007669"/>
    <property type="project" value="UniProtKB-KW"/>
</dbReference>
<dbReference type="FunFam" id="3.40.50.1820:FF:000021">
    <property type="entry name" value="Lipase"/>
    <property type="match status" value="1"/>
</dbReference>
<accession>A0AAW1CG21</accession>
<keyword evidence="6" id="KW-0325">Glycoprotein</keyword>
<evidence type="ECO:0000256" key="7">
    <source>
        <dbReference type="PIRNR" id="PIRNR000862"/>
    </source>
</evidence>
<dbReference type="PANTHER" id="PTHR11005">
    <property type="entry name" value="LYSOSOMAL ACID LIPASE-RELATED"/>
    <property type="match status" value="1"/>
</dbReference>
<feature type="active site" description="Charge relay system" evidence="8">
    <location>
        <position position="386"/>
    </location>
</feature>
<evidence type="ECO:0000256" key="8">
    <source>
        <dbReference type="PIRSR" id="PIRSR000862-1"/>
    </source>
</evidence>
<keyword evidence="3 7" id="KW-0378">Hydrolase</keyword>
<keyword evidence="2 9" id="KW-0732">Signal</keyword>
<keyword evidence="4 7" id="KW-0442">Lipid degradation</keyword>
<keyword evidence="12" id="KW-1185">Reference proteome</keyword>
<dbReference type="Pfam" id="PF04083">
    <property type="entry name" value="Abhydro_lipase"/>
    <property type="match status" value="1"/>
</dbReference>
<evidence type="ECO:0000256" key="4">
    <source>
        <dbReference type="ARBA" id="ARBA00022963"/>
    </source>
</evidence>
<keyword evidence="5" id="KW-0443">Lipid metabolism</keyword>
<proteinExistence type="inferred from homology"/>
<feature type="active site" description="Nucleophile" evidence="8">
    <location>
        <position position="181"/>
    </location>
</feature>
<feature type="chain" id="PRO_5043340227" description="Lipase" evidence="9">
    <location>
        <begin position="20"/>
        <end position="410"/>
    </location>
</feature>
<dbReference type="GO" id="GO:0016788">
    <property type="term" value="F:hydrolase activity, acting on ester bonds"/>
    <property type="evidence" value="ECO:0007669"/>
    <property type="project" value="InterPro"/>
</dbReference>